<reference evidence="19 20" key="1">
    <citation type="submission" date="2019-01" db="EMBL/GenBank/DDBJ databases">
        <title>Genome Assembly of Collichthys lucidus.</title>
        <authorList>
            <person name="Cai M."/>
            <person name="Xiao S."/>
        </authorList>
    </citation>
    <scope>NUCLEOTIDE SEQUENCE [LARGE SCALE GENOMIC DNA]</scope>
    <source>
        <strain evidence="19">JT15FE1705JMU</strain>
        <tissue evidence="19">Muscle</tissue>
    </source>
</reference>
<dbReference type="SUPFAM" id="SSF57889">
    <property type="entry name" value="Cysteine-rich domain"/>
    <property type="match status" value="2"/>
</dbReference>
<comment type="catalytic activity">
    <reaction evidence="12">
        <text>1,2-didecanoyl-sn-glycerol + ATP = 1,2-didecanoyl-sn-glycero-3-phosphate + ADP + H(+)</text>
        <dbReference type="Rhea" id="RHEA:43428"/>
        <dbReference type="ChEBI" id="CHEBI:15378"/>
        <dbReference type="ChEBI" id="CHEBI:18155"/>
        <dbReference type="ChEBI" id="CHEBI:30616"/>
        <dbReference type="ChEBI" id="CHEBI:78227"/>
        <dbReference type="ChEBI" id="CHEBI:456216"/>
    </reaction>
    <physiologicalReaction direction="left-to-right" evidence="12">
        <dbReference type="Rhea" id="RHEA:43429"/>
    </physiologicalReaction>
</comment>
<evidence type="ECO:0000256" key="2">
    <source>
        <dbReference type="ARBA" id="ARBA00009280"/>
    </source>
</evidence>
<sequence>MLNLIQRPPDDPISNKTVPRCGWNKRYSSVFGGLDRCVHCCCHFLKNATGSLSSVWLKNRPCCKALRRYSLESSLRAEEVLQLFSILTVTMVMRTVGDGDLKPVVGSESGGSRVVGKSDTMGEVGNGKLAVQCHYYEATGKKLEEEDSTLRVKDVIKEFHPGGRLGQHSFGECVDAVGFCLFLKTYLEVDDFPADFCQHLFQYFQQVEQDGSTKGPLPKGGGVVYLRDVSCYFSVLEEGQPREKLEFTFKLYDKDCNGLLDSSVLKDMMTAIDVDDSETVTLEEWVKGGMNNVPLLVLLGLKMTERDGQHIWRMKHFNKPTYCSVCQSMLLGLGKQGLCCSCCKYTVHSQCANKNPEPCARTFVKSKKEIGVAAHDWIRADGNSTKCQVCHKKIKTLAGRRCVWCQEMRHDECVLSGLSTCDCGPLRDHILPPWAIHAVSKIVPIPDTHPLLVFVNPKSGGKQGERLHFFRNLHEYRILACGGDGTVGWLLDAIDKEGLPVRPPVAVLPLGTGNDLARCLRWGGGNTNSALTQPSLVLAQTLEPLYTFLCNPMKGYEGSDLREILKEIEASELIPMDRWSIQVIPDDPQEAGDPVPYEIINNYFSVGVCCGKSLDLSGMSLEGIAVLNIPSMHGGSNLWGESKKPDGVQEAEQSEVITDPELLKTISQDMSDKRLEVVGLEGVIEMGQIYTGLKSAGRRLAQTSQITIRTSKALPMQIDGEPWMQPPCTPHVSAAVVVGLYLARTLPRLLRQWNPGFASHGRTSVPGRGADWPATRNVPPPRSPCLGMVPPFVDAAVIKQECMECDCVGLTQCVFLKSVCAHKQLAEVTFISLTRLE</sequence>
<dbReference type="InterPro" id="IPR002219">
    <property type="entry name" value="PKC_DAG/PE"/>
</dbReference>
<dbReference type="GO" id="GO:0005509">
    <property type="term" value="F:calcium ion binding"/>
    <property type="evidence" value="ECO:0007669"/>
    <property type="project" value="InterPro"/>
</dbReference>
<dbReference type="SMART" id="SM00046">
    <property type="entry name" value="DAGKc"/>
    <property type="match status" value="1"/>
</dbReference>
<gene>
    <name evidence="19" type="ORF">D9C73_005011</name>
</gene>
<evidence type="ECO:0000256" key="11">
    <source>
        <dbReference type="ARBA" id="ARBA00023371"/>
    </source>
</evidence>
<dbReference type="Proteomes" id="UP000298787">
    <property type="component" value="Chromosome 5"/>
</dbReference>
<keyword evidence="3 15" id="KW-0808">Transferase</keyword>
<evidence type="ECO:0000256" key="5">
    <source>
        <dbReference type="ARBA" id="ARBA00022737"/>
    </source>
</evidence>
<dbReference type="EC" id="2.7.1.107" evidence="15"/>
<dbReference type="Pfam" id="PF00130">
    <property type="entry name" value="C1_1"/>
    <property type="match status" value="1"/>
</dbReference>
<dbReference type="CDD" id="cd20799">
    <property type="entry name" value="C1_DGK_typeI_rpt1"/>
    <property type="match status" value="1"/>
</dbReference>
<dbReference type="InterPro" id="IPR002048">
    <property type="entry name" value="EF_hand_dom"/>
</dbReference>
<keyword evidence="8" id="KW-0862">Zinc</keyword>
<dbReference type="PROSITE" id="PS50222">
    <property type="entry name" value="EF_HAND_2"/>
    <property type="match status" value="1"/>
</dbReference>
<keyword evidence="20" id="KW-1185">Reference proteome</keyword>
<name>A0A4U5UAS7_COLLU</name>
<comment type="pathway">
    <text evidence="1">Lipid metabolism; glycerolipid metabolism.</text>
</comment>
<dbReference type="SUPFAM" id="SSF47473">
    <property type="entry name" value="EF-hand"/>
    <property type="match status" value="2"/>
</dbReference>
<dbReference type="PROSITE" id="PS50146">
    <property type="entry name" value="DAGK"/>
    <property type="match status" value="1"/>
</dbReference>
<dbReference type="Pfam" id="PF00781">
    <property type="entry name" value="DAGK_cat"/>
    <property type="match status" value="1"/>
</dbReference>
<dbReference type="CDD" id="cd00051">
    <property type="entry name" value="EFh"/>
    <property type="match status" value="1"/>
</dbReference>
<accession>A0A4U5UAS7</accession>
<dbReference type="PROSITE" id="PS00479">
    <property type="entry name" value="ZF_DAG_PE_1"/>
    <property type="match status" value="1"/>
</dbReference>
<dbReference type="InterPro" id="IPR017438">
    <property type="entry name" value="ATP-NAD_kinase_N"/>
</dbReference>
<dbReference type="InterPro" id="IPR000756">
    <property type="entry name" value="Diacylglycerol_kin_accessory"/>
</dbReference>
<comment type="catalytic activity">
    <reaction evidence="13">
        <text>1-octadecanoyl-2-(5Z,8Z,11Z,14Z-eicosatetraenoyl)-sn-glycerol + ATP = 1-octadecanoyl-2-(5Z,8Z,11Z,14Z-eicosatetraenoyl)-sn-glycero-3-phosphate + ADP + H(+)</text>
        <dbReference type="Rhea" id="RHEA:40323"/>
        <dbReference type="ChEBI" id="CHEBI:15378"/>
        <dbReference type="ChEBI" id="CHEBI:30616"/>
        <dbReference type="ChEBI" id="CHEBI:75728"/>
        <dbReference type="ChEBI" id="CHEBI:77091"/>
        <dbReference type="ChEBI" id="CHEBI:456216"/>
    </reaction>
    <physiologicalReaction direction="left-to-right" evidence="13">
        <dbReference type="Rhea" id="RHEA:40324"/>
    </physiologicalReaction>
</comment>
<evidence type="ECO:0000259" key="16">
    <source>
        <dbReference type="PROSITE" id="PS50081"/>
    </source>
</evidence>
<dbReference type="InterPro" id="IPR046349">
    <property type="entry name" value="C1-like_sf"/>
</dbReference>
<proteinExistence type="inferred from homology"/>
<evidence type="ECO:0000313" key="20">
    <source>
        <dbReference type="Proteomes" id="UP000298787"/>
    </source>
</evidence>
<comment type="catalytic activity">
    <reaction evidence="14">
        <text>a 1,2-diacyl-sn-glycerol + ATP = a 1,2-diacyl-sn-glycero-3-phosphate + ADP + H(+)</text>
        <dbReference type="Rhea" id="RHEA:10272"/>
        <dbReference type="ChEBI" id="CHEBI:15378"/>
        <dbReference type="ChEBI" id="CHEBI:17815"/>
        <dbReference type="ChEBI" id="CHEBI:30616"/>
        <dbReference type="ChEBI" id="CHEBI:58608"/>
        <dbReference type="ChEBI" id="CHEBI:456216"/>
        <dbReference type="EC" id="2.7.1.107"/>
    </reaction>
    <physiologicalReaction direction="left-to-right" evidence="14">
        <dbReference type="Rhea" id="RHEA:10273"/>
    </physiologicalReaction>
</comment>
<organism evidence="19 20">
    <name type="scientific">Collichthys lucidus</name>
    <name type="common">Big head croaker</name>
    <name type="synonym">Sciaena lucida</name>
    <dbReference type="NCBI Taxonomy" id="240159"/>
    <lineage>
        <taxon>Eukaryota</taxon>
        <taxon>Metazoa</taxon>
        <taxon>Chordata</taxon>
        <taxon>Craniata</taxon>
        <taxon>Vertebrata</taxon>
        <taxon>Euteleostomi</taxon>
        <taxon>Actinopterygii</taxon>
        <taxon>Neopterygii</taxon>
        <taxon>Teleostei</taxon>
        <taxon>Neoteleostei</taxon>
        <taxon>Acanthomorphata</taxon>
        <taxon>Eupercaria</taxon>
        <taxon>Sciaenidae</taxon>
        <taxon>Collichthys</taxon>
    </lineage>
</organism>
<dbReference type="InterPro" id="IPR029477">
    <property type="entry name" value="DAG_kinase_typeI_N"/>
</dbReference>
<dbReference type="SMART" id="SM00045">
    <property type="entry name" value="DAGKa"/>
    <property type="match status" value="1"/>
</dbReference>
<evidence type="ECO:0000256" key="13">
    <source>
        <dbReference type="ARBA" id="ARBA00023400"/>
    </source>
</evidence>
<keyword evidence="9 15" id="KW-0067">ATP-binding</keyword>
<keyword evidence="10" id="KW-0443">Lipid metabolism</keyword>
<evidence type="ECO:0000256" key="6">
    <source>
        <dbReference type="ARBA" id="ARBA00022741"/>
    </source>
</evidence>
<evidence type="ECO:0000313" key="19">
    <source>
        <dbReference type="EMBL" id="TKS71537.1"/>
    </source>
</evidence>
<dbReference type="PANTHER" id="PTHR11255">
    <property type="entry name" value="DIACYLGLYCEROL KINASE"/>
    <property type="match status" value="1"/>
</dbReference>
<dbReference type="InterPro" id="IPR011992">
    <property type="entry name" value="EF-hand-dom_pair"/>
</dbReference>
<dbReference type="InterPro" id="IPR037607">
    <property type="entry name" value="DGK"/>
</dbReference>
<dbReference type="Gene3D" id="2.60.200.40">
    <property type="match status" value="1"/>
</dbReference>
<feature type="domain" description="Phorbol-ester/DAG-type" evidence="16">
    <location>
        <begin position="309"/>
        <end position="359"/>
    </location>
</feature>
<evidence type="ECO:0000259" key="18">
    <source>
        <dbReference type="PROSITE" id="PS50222"/>
    </source>
</evidence>
<dbReference type="Gene3D" id="3.30.60.20">
    <property type="match status" value="2"/>
</dbReference>
<dbReference type="GO" id="GO:0007200">
    <property type="term" value="P:phospholipase C-activating G protein-coupled receptor signaling pathway"/>
    <property type="evidence" value="ECO:0007669"/>
    <property type="project" value="InterPro"/>
</dbReference>
<feature type="domain" description="DAGKc" evidence="17">
    <location>
        <begin position="461"/>
        <end position="585"/>
    </location>
</feature>
<protein>
    <recommendedName>
        <fullName evidence="15">Diacylglycerol kinase</fullName>
        <shortName evidence="15">DAG kinase</shortName>
        <ecNumber evidence="15">2.7.1.107</ecNumber>
    </recommendedName>
</protein>
<dbReference type="SMART" id="SM00109">
    <property type="entry name" value="C1"/>
    <property type="match status" value="2"/>
</dbReference>
<keyword evidence="4" id="KW-0479">Metal-binding</keyword>
<dbReference type="GO" id="GO:0004143">
    <property type="term" value="F:ATP-dependent diacylglycerol kinase activity"/>
    <property type="evidence" value="ECO:0007669"/>
    <property type="project" value="UniProtKB-EC"/>
</dbReference>
<keyword evidence="6 15" id="KW-0547">Nucleotide-binding</keyword>
<dbReference type="STRING" id="240159.A0A4U5UAS7"/>
<keyword evidence="5" id="KW-0677">Repeat</keyword>
<dbReference type="InterPro" id="IPR001206">
    <property type="entry name" value="Diacylglycerol_kinase_cat_dom"/>
</dbReference>
<evidence type="ECO:0000256" key="1">
    <source>
        <dbReference type="ARBA" id="ARBA00005175"/>
    </source>
</evidence>
<dbReference type="PROSITE" id="PS50081">
    <property type="entry name" value="ZF_DAG_PE_2"/>
    <property type="match status" value="2"/>
</dbReference>
<comment type="similarity">
    <text evidence="2 15">Belongs to the eukaryotic diacylglycerol kinase family.</text>
</comment>
<evidence type="ECO:0000256" key="9">
    <source>
        <dbReference type="ARBA" id="ARBA00022840"/>
    </source>
</evidence>
<evidence type="ECO:0000256" key="14">
    <source>
        <dbReference type="ARBA" id="ARBA00023411"/>
    </source>
</evidence>
<dbReference type="InterPro" id="IPR016064">
    <property type="entry name" value="NAD/diacylglycerol_kinase_sf"/>
</dbReference>
<feature type="domain" description="Phorbol-ester/DAG-type" evidence="16">
    <location>
        <begin position="374"/>
        <end position="421"/>
    </location>
</feature>
<dbReference type="InterPro" id="IPR038199">
    <property type="entry name" value="DGK_typeI_N_sf"/>
</dbReference>
<dbReference type="Gene3D" id="3.40.50.10330">
    <property type="entry name" value="Probable inorganic polyphosphate/atp-NAD kinase, domain 1"/>
    <property type="match status" value="1"/>
</dbReference>
<dbReference type="UniPathway" id="UPA00230"/>
<dbReference type="GO" id="GO:0005524">
    <property type="term" value="F:ATP binding"/>
    <property type="evidence" value="ECO:0007669"/>
    <property type="project" value="UniProtKB-KW"/>
</dbReference>
<comment type="catalytic activity">
    <reaction evidence="11">
        <text>1,2-di-(9Z-octadecenoyl)-sn-glycerol + ATP = 1,2-di-(9Z-octadecenoyl)-sn-glycero-3-phosphate + ADP + H(+)</text>
        <dbReference type="Rhea" id="RHEA:40327"/>
        <dbReference type="ChEBI" id="CHEBI:15378"/>
        <dbReference type="ChEBI" id="CHEBI:30616"/>
        <dbReference type="ChEBI" id="CHEBI:52333"/>
        <dbReference type="ChEBI" id="CHEBI:74546"/>
        <dbReference type="ChEBI" id="CHEBI:456216"/>
    </reaction>
    <physiologicalReaction direction="left-to-right" evidence="11">
        <dbReference type="Rhea" id="RHEA:40328"/>
    </physiologicalReaction>
</comment>
<dbReference type="GO" id="GO:0046486">
    <property type="term" value="P:glycerolipid metabolic process"/>
    <property type="evidence" value="ECO:0007669"/>
    <property type="project" value="UniProtKB-UniPathway"/>
</dbReference>
<evidence type="ECO:0000256" key="10">
    <source>
        <dbReference type="ARBA" id="ARBA00023098"/>
    </source>
</evidence>
<feature type="domain" description="EF-hand" evidence="18">
    <location>
        <begin position="240"/>
        <end position="275"/>
    </location>
</feature>
<dbReference type="AlphaFoldDB" id="A0A4U5UAS7"/>
<evidence type="ECO:0000259" key="17">
    <source>
        <dbReference type="PROSITE" id="PS50146"/>
    </source>
</evidence>
<evidence type="ECO:0000256" key="7">
    <source>
        <dbReference type="ARBA" id="ARBA00022777"/>
    </source>
</evidence>
<evidence type="ECO:0000256" key="4">
    <source>
        <dbReference type="ARBA" id="ARBA00022723"/>
    </source>
</evidence>
<dbReference type="EMBL" id="CM014082">
    <property type="protein sequence ID" value="TKS71537.1"/>
    <property type="molecule type" value="Genomic_DNA"/>
</dbReference>
<keyword evidence="7 15" id="KW-0418">Kinase</keyword>
<dbReference type="PANTHER" id="PTHR11255:SF38">
    <property type="entry name" value="DIACYLGLYCEROL KINASE ALPHA"/>
    <property type="match status" value="1"/>
</dbReference>
<dbReference type="Gene3D" id="1.10.238.110">
    <property type="entry name" value="Diacylglycerol kinase alpha"/>
    <property type="match status" value="1"/>
</dbReference>
<evidence type="ECO:0000256" key="12">
    <source>
        <dbReference type="ARBA" id="ARBA00023395"/>
    </source>
</evidence>
<evidence type="ECO:0000256" key="8">
    <source>
        <dbReference type="ARBA" id="ARBA00022833"/>
    </source>
</evidence>
<dbReference type="Pfam" id="PF14513">
    <property type="entry name" value="DAG_kinase_N"/>
    <property type="match status" value="1"/>
</dbReference>
<evidence type="ECO:0000256" key="15">
    <source>
        <dbReference type="RuleBase" id="RU361128"/>
    </source>
</evidence>
<dbReference type="GO" id="GO:0005886">
    <property type="term" value="C:plasma membrane"/>
    <property type="evidence" value="ECO:0007669"/>
    <property type="project" value="TreeGrafter"/>
</dbReference>
<evidence type="ECO:0000256" key="3">
    <source>
        <dbReference type="ARBA" id="ARBA00022679"/>
    </source>
</evidence>
<dbReference type="SUPFAM" id="SSF111331">
    <property type="entry name" value="NAD kinase/diacylglycerol kinase-like"/>
    <property type="match status" value="1"/>
</dbReference>
<dbReference type="Pfam" id="PF00609">
    <property type="entry name" value="DAGK_acc"/>
    <property type="match status" value="1"/>
</dbReference>